<keyword evidence="2 3" id="KW-0812">Transmembrane</keyword>
<accession>Q239G8</accession>
<dbReference type="InParanoid" id="Q239G8"/>
<feature type="region of interest" description="Disordered" evidence="1">
    <location>
        <begin position="524"/>
        <end position="546"/>
    </location>
</feature>
<dbReference type="RefSeq" id="XP_001013420.2">
    <property type="nucleotide sequence ID" value="XM_001013420.2"/>
</dbReference>
<dbReference type="AlphaFoldDB" id="Q239G8"/>
<dbReference type="GeneID" id="7824514"/>
<feature type="transmembrane region" description="Helical" evidence="2">
    <location>
        <begin position="27"/>
        <end position="48"/>
    </location>
</feature>
<dbReference type="KEGG" id="tet:TTHERM_01399600"/>
<dbReference type="HOGENOM" id="CLU_013044_1_1_1"/>
<name>Q239G8_TETTS</name>
<dbReference type="OrthoDB" id="302623at2759"/>
<organism evidence="3 4">
    <name type="scientific">Tetrahymena thermophila (strain SB210)</name>
    <dbReference type="NCBI Taxonomy" id="312017"/>
    <lineage>
        <taxon>Eukaryota</taxon>
        <taxon>Sar</taxon>
        <taxon>Alveolata</taxon>
        <taxon>Ciliophora</taxon>
        <taxon>Intramacronucleata</taxon>
        <taxon>Oligohymenophorea</taxon>
        <taxon>Hymenostomatida</taxon>
        <taxon>Tetrahymenina</taxon>
        <taxon>Tetrahymenidae</taxon>
        <taxon>Tetrahymena</taxon>
    </lineage>
</organism>
<evidence type="ECO:0000256" key="2">
    <source>
        <dbReference type="SAM" id="Phobius"/>
    </source>
</evidence>
<reference evidence="4" key="1">
    <citation type="journal article" date="2006" name="PLoS Biol.">
        <title>Macronuclear genome sequence of the ciliate Tetrahymena thermophila, a model eukaryote.</title>
        <authorList>
            <person name="Eisen J.A."/>
            <person name="Coyne R.S."/>
            <person name="Wu M."/>
            <person name="Wu D."/>
            <person name="Thiagarajan M."/>
            <person name="Wortman J.R."/>
            <person name="Badger J.H."/>
            <person name="Ren Q."/>
            <person name="Amedeo P."/>
            <person name="Jones K.M."/>
            <person name="Tallon L.J."/>
            <person name="Delcher A.L."/>
            <person name="Salzberg S.L."/>
            <person name="Silva J.C."/>
            <person name="Haas B.J."/>
            <person name="Majoros W.H."/>
            <person name="Farzad M."/>
            <person name="Carlton J.M."/>
            <person name="Smith R.K. Jr."/>
            <person name="Garg J."/>
            <person name="Pearlman R.E."/>
            <person name="Karrer K.M."/>
            <person name="Sun L."/>
            <person name="Manning G."/>
            <person name="Elde N.C."/>
            <person name="Turkewitz A.P."/>
            <person name="Asai D.J."/>
            <person name="Wilkes D.E."/>
            <person name="Wang Y."/>
            <person name="Cai H."/>
            <person name="Collins K."/>
            <person name="Stewart B.A."/>
            <person name="Lee S.R."/>
            <person name="Wilamowska K."/>
            <person name="Weinberg Z."/>
            <person name="Ruzzo W.L."/>
            <person name="Wloga D."/>
            <person name="Gaertig J."/>
            <person name="Frankel J."/>
            <person name="Tsao C.-C."/>
            <person name="Gorovsky M.A."/>
            <person name="Keeling P.J."/>
            <person name="Waller R.F."/>
            <person name="Patron N.J."/>
            <person name="Cherry J.M."/>
            <person name="Stover N.A."/>
            <person name="Krieger C.J."/>
            <person name="del Toro C."/>
            <person name="Ryder H.F."/>
            <person name="Williamson S.C."/>
            <person name="Barbeau R.A."/>
            <person name="Hamilton E.P."/>
            <person name="Orias E."/>
        </authorList>
    </citation>
    <scope>NUCLEOTIDE SEQUENCE [LARGE SCALE GENOMIC DNA]</scope>
    <source>
        <strain evidence="4">SB210</strain>
    </source>
</reference>
<evidence type="ECO:0000313" key="3">
    <source>
        <dbReference type="EMBL" id="EAR93175.2"/>
    </source>
</evidence>
<dbReference type="EMBL" id="GG662735">
    <property type="protein sequence ID" value="EAR93175.2"/>
    <property type="molecule type" value="Genomic_DNA"/>
</dbReference>
<dbReference type="Proteomes" id="UP000009168">
    <property type="component" value="Unassembled WGS sequence"/>
</dbReference>
<protein>
    <submittedName>
        <fullName evidence="3">Transmembrane protein, putative</fullName>
    </submittedName>
</protein>
<evidence type="ECO:0000256" key="1">
    <source>
        <dbReference type="SAM" id="MobiDB-lite"/>
    </source>
</evidence>
<feature type="transmembrane region" description="Helical" evidence="2">
    <location>
        <begin position="304"/>
        <end position="326"/>
    </location>
</feature>
<evidence type="ECO:0000313" key="4">
    <source>
        <dbReference type="Proteomes" id="UP000009168"/>
    </source>
</evidence>
<sequence length="805" mass="94060">MVYSKFDLFSSQFNFNIDGQQRNKGTLFGTILTVIVGISTLTYFIYIMEQYATNQIEPAFRSQSFITNDRLDMPLTNDLVGFRFEAGDGLQGNSKDKTFLVYMAFFYYSAPNINQFIQLDVIECTNPNLEGFYCLDFSKVSNYTLALSNNENIKSNIEIFTYGCLDIDSIKTTVPKNCANQTEIDNLINGFNSILRFKLFTSQYNTTSQQIESSYRNAFIYTVANQAILSQLKTQKQVTQIKQGPIFQRESAFSSPIQYTQQDQVQDKQYALQQTGAGAYSIAVIYLDEIVQQIQIQYPTLPQVLASVNSIFTLLMILGIFGRYFSQNSIKKDFFMLFFRNMYQSSYIKILQSCKLIKQLDSPQYESQEIKFIENQETTEVRENLPIKPLFVPAFVYKQKKSLDLGFQDDLKHNNNCNNPNLEPVDFNQKIQRECISQDFEENKNEINSRIIFQLQNKDKRLNLQRTSQSNSIVEQSSNIKLQNSNYQMKSIFDSQSENSYCLQKEIFQLNQHRKISNLINCQRQSDKQKIPQFPNRQSPRNQEQIQRHIQFTQEDQKSEINHENNQDQQQMTEQNQQFYTEVDSIIENLPDDDNTRIENQKEKIVEISSNKKVPSSFVNSMKRPSIDTKISQENKKTELNQNFYIQNMQNIYNQNMKTKIQDVLFRMSLFKKPSSEVKELDNQSFRQIEEQIAKEMNIMNIIKDIIFLKKAVMMILTKDQLATLQLIGCSSSFLDLNLNNMNVSFEQLEKEKNLSHYESQLAILQSEKYMEENLVKFLNRNQNSSNQSILDQRIIFSLKKSYIN</sequence>
<keyword evidence="4" id="KW-1185">Reference proteome</keyword>
<feature type="compositionally biased region" description="Polar residues" evidence="1">
    <location>
        <begin position="535"/>
        <end position="546"/>
    </location>
</feature>
<keyword evidence="2" id="KW-0472">Membrane</keyword>
<proteinExistence type="predicted"/>
<keyword evidence="2" id="KW-1133">Transmembrane helix</keyword>
<gene>
    <name evidence="3" type="ORF">TTHERM_01399600</name>
</gene>